<keyword evidence="4" id="KW-1185">Reference proteome</keyword>
<dbReference type="EMBL" id="MSIF01000009">
    <property type="protein sequence ID" value="OLF09568.1"/>
    <property type="molecule type" value="Genomic_DNA"/>
</dbReference>
<name>A0A7Z1AYT1_9PSEU</name>
<gene>
    <name evidence="3" type="ORF">BLA60_20270</name>
</gene>
<proteinExistence type="predicted"/>
<keyword evidence="1" id="KW-0175">Coiled coil</keyword>
<keyword evidence="2" id="KW-1133">Transmembrane helix</keyword>
<organism evidence="3 4">
    <name type="scientific">Actinophytocola xinjiangensis</name>
    <dbReference type="NCBI Taxonomy" id="485602"/>
    <lineage>
        <taxon>Bacteria</taxon>
        <taxon>Bacillati</taxon>
        <taxon>Actinomycetota</taxon>
        <taxon>Actinomycetes</taxon>
        <taxon>Pseudonocardiales</taxon>
        <taxon>Pseudonocardiaceae</taxon>
    </lineage>
</organism>
<comment type="caution">
    <text evidence="3">The sequence shown here is derived from an EMBL/GenBank/DDBJ whole genome shotgun (WGS) entry which is preliminary data.</text>
</comment>
<dbReference type="Pfam" id="PF13576">
    <property type="entry name" value="Pentapeptide_3"/>
    <property type="match status" value="1"/>
</dbReference>
<feature type="transmembrane region" description="Helical" evidence="2">
    <location>
        <begin position="43"/>
        <end position="60"/>
    </location>
</feature>
<evidence type="ECO:0008006" key="5">
    <source>
        <dbReference type="Google" id="ProtNLM"/>
    </source>
</evidence>
<dbReference type="Gene3D" id="2.160.20.80">
    <property type="entry name" value="E3 ubiquitin-protein ligase SopA"/>
    <property type="match status" value="1"/>
</dbReference>
<keyword evidence="2" id="KW-0812">Transmembrane</keyword>
<evidence type="ECO:0000256" key="2">
    <source>
        <dbReference type="SAM" id="Phobius"/>
    </source>
</evidence>
<keyword evidence="2" id="KW-0472">Membrane</keyword>
<dbReference type="AlphaFoldDB" id="A0A7Z1AYT1"/>
<evidence type="ECO:0000313" key="4">
    <source>
        <dbReference type="Proteomes" id="UP000185696"/>
    </source>
</evidence>
<dbReference type="Proteomes" id="UP000185696">
    <property type="component" value="Unassembled WGS sequence"/>
</dbReference>
<sequence>MRARGRENLRLVATVLLAGGALALVAGWLLGGENANRADAVRTGGLAAGSIVALYALWLNDRRRRVDEERQALEQARQELEGSRAEHDRERAADERFLRAVELLGSDADQVRVGALHALAGLARSRPGYTQDVLDVICSYLRRPFHHPRHTEDLDAEQVREGARWLQVRQTAQRLIADLLPAAGTPDAPAYDLDLQGATLEYLDLSGKLIGHLRAREVELHESNSVRGCVFRGPVWFTAGRSRGRLHASGAVFEERCWFSRFTAGGPVDFTGAAFHGETKFASSTWDGEVTFQDAEFGRDVDFSESRFGGGLDLRVAGGTLIANTYGMRVSTLHDHHLPASWQLDTTREAEFGLVRP</sequence>
<reference evidence="3 4" key="1">
    <citation type="submission" date="2016-12" db="EMBL/GenBank/DDBJ databases">
        <title>The draft genome sequence of Actinophytocola xinjiangensis.</title>
        <authorList>
            <person name="Wang W."/>
            <person name="Yuan L."/>
        </authorList>
    </citation>
    <scope>NUCLEOTIDE SEQUENCE [LARGE SCALE GENOMIC DNA]</scope>
    <source>
        <strain evidence="3 4">CGMCC 4.4663</strain>
    </source>
</reference>
<evidence type="ECO:0000256" key="1">
    <source>
        <dbReference type="SAM" id="Coils"/>
    </source>
</evidence>
<protein>
    <recommendedName>
        <fullName evidence="5">Pentapeptide repeat protein</fullName>
    </recommendedName>
</protein>
<evidence type="ECO:0000313" key="3">
    <source>
        <dbReference type="EMBL" id="OLF09568.1"/>
    </source>
</evidence>
<dbReference type="InterPro" id="IPR001646">
    <property type="entry name" value="5peptide_repeat"/>
</dbReference>
<accession>A0A7Z1AYT1</accession>
<feature type="coiled-coil region" evidence="1">
    <location>
        <begin position="59"/>
        <end position="93"/>
    </location>
</feature>
<feature type="transmembrane region" description="Helical" evidence="2">
    <location>
        <begin position="12"/>
        <end position="31"/>
    </location>
</feature>